<protein>
    <submittedName>
        <fullName evidence="2">Uncharacterized protein</fullName>
    </submittedName>
</protein>
<keyword evidence="1" id="KW-0732">Signal</keyword>
<evidence type="ECO:0000256" key="1">
    <source>
        <dbReference type="SAM" id="SignalP"/>
    </source>
</evidence>
<sequence>MKKTILKPVLSFSAVAFSVFAAFAFSPTPQRATLVDVWGSDPSNNCETTTTKCTTVSGTPVCTNLIDGKQLFDMNANQTDCNIELYRK</sequence>
<dbReference type="RefSeq" id="WP_121926244.1">
    <property type="nucleotide sequence ID" value="NZ_CBCSGA010000013.1"/>
</dbReference>
<gene>
    <name evidence="2" type="ORF">BC961_2667</name>
</gene>
<comment type="caution">
    <text evidence="2">The sequence shown here is derived from an EMBL/GenBank/DDBJ whole genome shotgun (WGS) entry which is preliminary data.</text>
</comment>
<name>A0A3L9ZRL2_9FLAO</name>
<feature type="signal peptide" evidence="1">
    <location>
        <begin position="1"/>
        <end position="21"/>
    </location>
</feature>
<evidence type="ECO:0000313" key="3">
    <source>
        <dbReference type="Proteomes" id="UP000280368"/>
    </source>
</evidence>
<feature type="chain" id="PRO_5018106267" evidence="1">
    <location>
        <begin position="22"/>
        <end position="88"/>
    </location>
</feature>
<accession>A0A3L9ZRL2</accession>
<proteinExistence type="predicted"/>
<reference evidence="2 3" key="1">
    <citation type="submission" date="2018-10" db="EMBL/GenBank/DDBJ databases">
        <title>Genomic Encyclopedia of Archaeal and Bacterial Type Strains, Phase II (KMG-II): from individual species to whole genera.</title>
        <authorList>
            <person name="Goeker M."/>
        </authorList>
    </citation>
    <scope>NUCLEOTIDE SEQUENCE [LARGE SCALE GENOMIC DNA]</scope>
    <source>
        <strain evidence="2 3">DSM 19727</strain>
    </source>
</reference>
<evidence type="ECO:0000313" key="2">
    <source>
        <dbReference type="EMBL" id="RMA73065.1"/>
    </source>
</evidence>
<dbReference type="EMBL" id="REFH01000011">
    <property type="protein sequence ID" value="RMA73065.1"/>
    <property type="molecule type" value="Genomic_DNA"/>
</dbReference>
<organism evidence="2 3">
    <name type="scientific">Flavobacterium weaverense</name>
    <dbReference type="NCBI Taxonomy" id="271156"/>
    <lineage>
        <taxon>Bacteria</taxon>
        <taxon>Pseudomonadati</taxon>
        <taxon>Bacteroidota</taxon>
        <taxon>Flavobacteriia</taxon>
        <taxon>Flavobacteriales</taxon>
        <taxon>Flavobacteriaceae</taxon>
        <taxon>Flavobacterium</taxon>
    </lineage>
</organism>
<dbReference type="Proteomes" id="UP000280368">
    <property type="component" value="Unassembled WGS sequence"/>
</dbReference>
<dbReference type="AlphaFoldDB" id="A0A3L9ZRL2"/>
<keyword evidence="3" id="KW-1185">Reference proteome</keyword>